<evidence type="ECO:0000313" key="2">
    <source>
        <dbReference type="Proteomes" id="UP000757890"/>
    </source>
</evidence>
<protein>
    <submittedName>
        <fullName evidence="1">Uncharacterized protein</fullName>
    </submittedName>
</protein>
<dbReference type="AlphaFoldDB" id="A0A930BCD9"/>
<name>A0A930BCD9_9FIRM</name>
<accession>A0A930BCD9</accession>
<dbReference type="Proteomes" id="UP000757890">
    <property type="component" value="Unassembled WGS sequence"/>
</dbReference>
<proteinExistence type="predicted"/>
<sequence length="281" mass="32591">MMKRTAKIVCTVIIAVTAITGVALASMGLFGEFAGIEKEKLEGYKYSRSGGIQGGSYSESVQEYSEDHALFTIIQHKWHRDDGTVKEYLVDKEILNELKAVFVKYHMEKWDNKKFTDRFIADGTSDSYRFEFETNHVSFSSQYYPEKYSSKLKELDEILNKYLENATILPGLLIHDTIKKSDYTQLYDLNSGKIILSVYSYHQKHLYYRLANGTDEEKKIDSVIRLYRDGESVPIYEKSSERQITLSAHRLYENSVKLNKLLAPGKYRFEGFGYETEFEIQ</sequence>
<comment type="caution">
    <text evidence="1">The sequence shown here is derived from an EMBL/GenBank/DDBJ whole genome shotgun (WGS) entry which is preliminary data.</text>
</comment>
<dbReference type="EMBL" id="JABZMK010000184">
    <property type="protein sequence ID" value="MBF1130345.1"/>
    <property type="molecule type" value="Genomic_DNA"/>
</dbReference>
<evidence type="ECO:0000313" key="1">
    <source>
        <dbReference type="EMBL" id="MBF1130345.1"/>
    </source>
</evidence>
<gene>
    <name evidence="1" type="ORF">HXL70_09975</name>
</gene>
<reference evidence="1" key="1">
    <citation type="submission" date="2020-04" db="EMBL/GenBank/DDBJ databases">
        <title>Deep metagenomics examines the oral microbiome during advanced dental caries in children, revealing novel taxa and co-occurrences with host molecules.</title>
        <authorList>
            <person name="Baker J.L."/>
            <person name="Morton J.T."/>
            <person name="Dinis M."/>
            <person name="Alvarez R."/>
            <person name="Tran N.C."/>
            <person name="Knight R."/>
            <person name="Edlund A."/>
        </authorList>
    </citation>
    <scope>NUCLEOTIDE SEQUENCE</scope>
    <source>
        <strain evidence="1">JCVI_32_bin.14</strain>
    </source>
</reference>
<organism evidence="1 2">
    <name type="scientific">Dialister invisus</name>
    <dbReference type="NCBI Taxonomy" id="218538"/>
    <lineage>
        <taxon>Bacteria</taxon>
        <taxon>Bacillati</taxon>
        <taxon>Bacillota</taxon>
        <taxon>Negativicutes</taxon>
        <taxon>Veillonellales</taxon>
        <taxon>Veillonellaceae</taxon>
        <taxon>Dialister</taxon>
    </lineage>
</organism>